<dbReference type="EMBL" id="MFKF01000024">
    <property type="protein sequence ID" value="OGG56637.1"/>
    <property type="molecule type" value="Genomic_DNA"/>
</dbReference>
<dbReference type="AlphaFoldDB" id="A0A1F6D5L6"/>
<reference evidence="1 2" key="1">
    <citation type="journal article" date="2016" name="Nat. Commun.">
        <title>Thousands of microbial genomes shed light on interconnected biogeochemical processes in an aquifer system.</title>
        <authorList>
            <person name="Anantharaman K."/>
            <person name="Brown C.T."/>
            <person name="Hug L.A."/>
            <person name="Sharon I."/>
            <person name="Castelle C.J."/>
            <person name="Probst A.J."/>
            <person name="Thomas B.C."/>
            <person name="Singh A."/>
            <person name="Wilkins M.J."/>
            <person name="Karaoz U."/>
            <person name="Brodie E.L."/>
            <person name="Williams K.H."/>
            <person name="Hubbard S.S."/>
            <person name="Banfield J.F."/>
        </authorList>
    </citation>
    <scope>NUCLEOTIDE SEQUENCE [LARGE SCALE GENOMIC DNA]</scope>
    <source>
        <strain evidence="2">RIFCSPLOWO2_12_FULL_64_10</strain>
    </source>
</reference>
<comment type="caution">
    <text evidence="1">The sequence shown here is derived from an EMBL/GenBank/DDBJ whole genome shotgun (WGS) entry which is preliminary data.</text>
</comment>
<evidence type="ECO:0000313" key="1">
    <source>
        <dbReference type="EMBL" id="OGG56637.1"/>
    </source>
</evidence>
<proteinExistence type="predicted"/>
<gene>
    <name evidence="1" type="ORF">A3F84_08415</name>
</gene>
<sequence>MQLCEFCTQNTTQPDGTICRLPKRENGILFAPCEYFERAEGISQDRYEQVKEVLLRMRGQAEAERRDDRPVYKIDIPMEFTEKHISGGVFNIPRDLHLDFLKVNFDDDKEGRTFLNRLEATPFYPDTLWDLKAVQSDLKGMVERWATSPTDFGAEQIPLNIEGRQDVVAEVYRKNISLLTWLIDDPHPRSCTDIHRLGAWFATLRFSIERSKTGIIKPRLSIREWPSILYFLFAQDVIENQEYKRCPRCHNPFKSEQRENARPTCSRACLEAIRRSPMKYGITLP</sequence>
<evidence type="ECO:0000313" key="2">
    <source>
        <dbReference type="Proteomes" id="UP000178606"/>
    </source>
</evidence>
<protein>
    <submittedName>
        <fullName evidence="1">Uncharacterized protein</fullName>
    </submittedName>
</protein>
<name>A0A1F6D5L6_HANXR</name>
<dbReference type="Proteomes" id="UP000178606">
    <property type="component" value="Unassembled WGS sequence"/>
</dbReference>
<organism evidence="1 2">
    <name type="scientific">Handelsmanbacteria sp. (strain RIFCSPLOWO2_12_FULL_64_10)</name>
    <dbReference type="NCBI Taxonomy" id="1817868"/>
    <lineage>
        <taxon>Bacteria</taxon>
        <taxon>Candidatus Handelsmaniibacteriota</taxon>
    </lineage>
</organism>
<accession>A0A1F6D5L6</accession>